<sequence>MASYGNGNLNPDGNIDFRNFKFGTDSEDYELDCISENFEKQYTFSDDYDNIITVNAKKYKIEQVSVYLSFAEVRKTIKKVRIVPGINKVIIEHLPPVIIVDKFRWVQSLYIINTSKGVSILDTNIKVVPLDILKSINGSGPIDLSDDTYQDGIENDLNEKLRQAEIGLVMLERKQRMLDATFIPSAETGGEKSFCGNPAFVLTAMQQESATEQFERILKYYADMSADIDQKITKQNKLINKLNNLVKEFDGNHNCSYFVRNNCTVVSFLINSRIIDTIDIGLVYGNVT</sequence>
<evidence type="ECO:0000313" key="2">
    <source>
        <dbReference type="Proteomes" id="UP000187429"/>
    </source>
</evidence>
<evidence type="ECO:0000313" key="1">
    <source>
        <dbReference type="EMBL" id="OMJ28772.1"/>
    </source>
</evidence>
<organism evidence="1 2">
    <name type="scientific">Smittium culicis</name>
    <dbReference type="NCBI Taxonomy" id="133412"/>
    <lineage>
        <taxon>Eukaryota</taxon>
        <taxon>Fungi</taxon>
        <taxon>Fungi incertae sedis</taxon>
        <taxon>Zoopagomycota</taxon>
        <taxon>Kickxellomycotina</taxon>
        <taxon>Harpellomycetes</taxon>
        <taxon>Harpellales</taxon>
        <taxon>Legeriomycetaceae</taxon>
        <taxon>Smittium</taxon>
    </lineage>
</organism>
<comment type="caution">
    <text evidence="1">The sequence shown here is derived from an EMBL/GenBank/DDBJ whole genome shotgun (WGS) entry which is preliminary data.</text>
</comment>
<reference evidence="2" key="1">
    <citation type="submission" date="2017-01" db="EMBL/GenBank/DDBJ databases">
        <authorList>
            <person name="Wang Y."/>
            <person name="White M."/>
            <person name="Kvist S."/>
            <person name="Moncalvo J.-M."/>
        </authorList>
    </citation>
    <scope>NUCLEOTIDE SEQUENCE [LARGE SCALE GENOMIC DNA]</scope>
    <source>
        <strain evidence="2">ID-206-W2</strain>
    </source>
</reference>
<accession>A0A1R1YPE4</accession>
<protein>
    <submittedName>
        <fullName evidence="1">Uncharacterized protein</fullName>
    </submittedName>
</protein>
<dbReference type="EMBL" id="LSSM01000487">
    <property type="protein sequence ID" value="OMJ28772.1"/>
    <property type="molecule type" value="Genomic_DNA"/>
</dbReference>
<gene>
    <name evidence="1" type="ORF">AYI69_g1745</name>
</gene>
<proteinExistence type="predicted"/>
<dbReference type="AlphaFoldDB" id="A0A1R1YPE4"/>
<dbReference type="Proteomes" id="UP000187429">
    <property type="component" value="Unassembled WGS sequence"/>
</dbReference>
<dbReference type="OrthoDB" id="10068793at2759"/>
<name>A0A1R1YPE4_9FUNG</name>
<keyword evidence="2" id="KW-1185">Reference proteome</keyword>